<gene>
    <name evidence="1" type="ORF">HDE69_002656</name>
</gene>
<dbReference type="AlphaFoldDB" id="A0A7W9DKX9"/>
<proteinExistence type="predicted"/>
<name>A0A7W9DKX9_9SPHI</name>
<comment type="caution">
    <text evidence="1">The sequence shown here is derived from an EMBL/GenBank/DDBJ whole genome shotgun (WGS) entry which is preliminary data.</text>
</comment>
<organism evidence="1 2">
    <name type="scientific">Pedobacter cryoconitis</name>
    <dbReference type="NCBI Taxonomy" id="188932"/>
    <lineage>
        <taxon>Bacteria</taxon>
        <taxon>Pseudomonadati</taxon>
        <taxon>Bacteroidota</taxon>
        <taxon>Sphingobacteriia</taxon>
        <taxon>Sphingobacteriales</taxon>
        <taxon>Sphingobacteriaceae</taxon>
        <taxon>Pedobacter</taxon>
    </lineage>
</organism>
<dbReference type="Proteomes" id="UP000537718">
    <property type="component" value="Unassembled WGS sequence"/>
</dbReference>
<protein>
    <submittedName>
        <fullName evidence="1">Uncharacterized protein</fullName>
    </submittedName>
</protein>
<evidence type="ECO:0000313" key="1">
    <source>
        <dbReference type="EMBL" id="MBB5621595.1"/>
    </source>
</evidence>
<accession>A0A7W9DKX9</accession>
<reference evidence="1 2" key="1">
    <citation type="submission" date="2020-08" db="EMBL/GenBank/DDBJ databases">
        <title>Genomic Encyclopedia of Type Strains, Phase IV (KMG-V): Genome sequencing to study the core and pangenomes of soil and plant-associated prokaryotes.</title>
        <authorList>
            <person name="Whitman W."/>
        </authorList>
    </citation>
    <scope>NUCLEOTIDE SEQUENCE [LARGE SCALE GENOMIC DNA]</scope>
    <source>
        <strain evidence="1 2">MP7CTX6</strain>
    </source>
</reference>
<dbReference type="RefSeq" id="WP_183867549.1">
    <property type="nucleotide sequence ID" value="NZ_JACHCF010000005.1"/>
</dbReference>
<evidence type="ECO:0000313" key="2">
    <source>
        <dbReference type="Proteomes" id="UP000537718"/>
    </source>
</evidence>
<dbReference type="EMBL" id="JACHCF010000005">
    <property type="protein sequence ID" value="MBB5621595.1"/>
    <property type="molecule type" value="Genomic_DNA"/>
</dbReference>
<sequence length="83" mass="9585">MEKELQMLLVPGSSNLRISGSSAYKFRVAEIMKAMSELVTILRFADETGNSKVRDNKGVVFFCNTKDLKNRTEYISFFNEYYL</sequence>